<dbReference type="GO" id="GO:0004866">
    <property type="term" value="F:endopeptidase inhibitor activity"/>
    <property type="evidence" value="ECO:0007669"/>
    <property type="project" value="InterPro"/>
</dbReference>
<dbReference type="AlphaFoldDB" id="A0A0Q3HCD4"/>
<dbReference type="InParanoid" id="A0A0Q3HCD4"/>
<dbReference type="Proteomes" id="UP000008810">
    <property type="component" value="Chromosome 4"/>
</dbReference>
<feature type="signal peptide" evidence="1">
    <location>
        <begin position="1"/>
        <end position="18"/>
    </location>
</feature>
<dbReference type="EnsemblPlants" id="KQJ85755">
    <property type="protein sequence ID" value="KQJ85755"/>
    <property type="gene ID" value="BRADI_4g01470v3"/>
</dbReference>
<evidence type="ECO:0000313" key="2">
    <source>
        <dbReference type="EMBL" id="KQJ85755.2"/>
    </source>
</evidence>
<feature type="chain" id="PRO_5036297530" evidence="1">
    <location>
        <begin position="19"/>
        <end position="196"/>
    </location>
</feature>
<dbReference type="Pfam" id="PF00197">
    <property type="entry name" value="Kunitz_legume"/>
    <property type="match status" value="1"/>
</dbReference>
<keyword evidence="4" id="KW-1185">Reference proteome</keyword>
<dbReference type="SMART" id="SM00452">
    <property type="entry name" value="STI"/>
    <property type="match status" value="1"/>
</dbReference>
<proteinExistence type="predicted"/>
<protein>
    <submittedName>
        <fullName evidence="2 3">Uncharacterized protein</fullName>
    </submittedName>
</protein>
<accession>A0A0Q3HCD4</accession>
<dbReference type="ExpressionAtlas" id="A0A0Q3HCD4">
    <property type="expression patterns" value="baseline"/>
</dbReference>
<evidence type="ECO:0000313" key="3">
    <source>
        <dbReference type="EnsemblPlants" id="KQJ85755"/>
    </source>
</evidence>
<dbReference type="EMBL" id="CM000883">
    <property type="protein sequence ID" value="KQJ85755.2"/>
    <property type="molecule type" value="Genomic_DNA"/>
</dbReference>
<dbReference type="PRINTS" id="PR00291">
    <property type="entry name" value="KUNITZINHBTR"/>
</dbReference>
<reference evidence="2 3" key="1">
    <citation type="journal article" date="2010" name="Nature">
        <title>Genome sequencing and analysis of the model grass Brachypodium distachyon.</title>
        <authorList>
            <consortium name="International Brachypodium Initiative"/>
        </authorList>
    </citation>
    <scope>NUCLEOTIDE SEQUENCE [LARGE SCALE GENOMIC DNA]</scope>
    <source>
        <strain evidence="2 3">Bd21</strain>
    </source>
</reference>
<dbReference type="InterPro" id="IPR002160">
    <property type="entry name" value="Prot_inh_Kunz-lg"/>
</dbReference>
<dbReference type="Gramene" id="KQJ85755">
    <property type="protein sequence ID" value="KQJ85755"/>
    <property type="gene ID" value="BRADI_4g01470v3"/>
</dbReference>
<dbReference type="OrthoDB" id="678511at2759"/>
<dbReference type="InterPro" id="IPR011065">
    <property type="entry name" value="Kunitz_inhibitor_STI-like_sf"/>
</dbReference>
<dbReference type="CDD" id="cd23373">
    <property type="entry name" value="beta-trefoil_STI_ASI"/>
    <property type="match status" value="1"/>
</dbReference>
<sequence length="196" mass="21890">MHLRVCTYVLAIALLCLANDATQLAHDTQGKTLSSRESYYILPAKQGSGGGLTATPNGQRCLAFVFQVRDETFLGDPLRFTPLPPNHSADEPIRLSTDIWIEFRNLSNFCVERLDWHLTNKSPETAGLHVAAGNEDGTRSFGLFRIERHGTDTTGYKLMSCAKKGSCRYLGLHVFKGMNWLTVSHKPYVVVFKKKT</sequence>
<dbReference type="PANTHER" id="PTHR33107:SF41">
    <property type="entry name" value="ALPHA-AMYLASE_SUBTILISIN INHIBITOR"/>
    <property type="match status" value="1"/>
</dbReference>
<dbReference type="SUPFAM" id="SSF50386">
    <property type="entry name" value="STI-like"/>
    <property type="match status" value="1"/>
</dbReference>
<dbReference type="PANTHER" id="PTHR33107">
    <property type="entry name" value="KUNITZ TRYPSIN INHIBITOR 2"/>
    <property type="match status" value="1"/>
</dbReference>
<dbReference type="STRING" id="15368.A0A0Q3HCD4"/>
<keyword evidence="1" id="KW-0732">Signal</keyword>
<name>A0A0Q3HCD4_BRADI</name>
<evidence type="ECO:0000256" key="1">
    <source>
        <dbReference type="SAM" id="SignalP"/>
    </source>
</evidence>
<dbReference type="Gene3D" id="2.80.10.50">
    <property type="match status" value="1"/>
</dbReference>
<reference evidence="2" key="2">
    <citation type="submission" date="2017-06" db="EMBL/GenBank/DDBJ databases">
        <title>WGS assembly of Brachypodium distachyon.</title>
        <authorList>
            <consortium name="The International Brachypodium Initiative"/>
            <person name="Lucas S."/>
            <person name="Harmon-Smith M."/>
            <person name="Lail K."/>
            <person name="Tice H."/>
            <person name="Grimwood J."/>
            <person name="Bruce D."/>
            <person name="Barry K."/>
            <person name="Shu S."/>
            <person name="Lindquist E."/>
            <person name="Wang M."/>
            <person name="Pitluck S."/>
            <person name="Vogel J.P."/>
            <person name="Garvin D.F."/>
            <person name="Mockler T.C."/>
            <person name="Schmutz J."/>
            <person name="Rokhsar D."/>
            <person name="Bevan M.W."/>
        </authorList>
    </citation>
    <scope>NUCLEOTIDE SEQUENCE</scope>
    <source>
        <strain evidence="2">Bd21</strain>
    </source>
</reference>
<gene>
    <name evidence="2" type="ORF">BRADI_4g01470v3</name>
</gene>
<reference evidence="3" key="3">
    <citation type="submission" date="2018-08" db="UniProtKB">
        <authorList>
            <consortium name="EnsemblPlants"/>
        </authorList>
    </citation>
    <scope>IDENTIFICATION</scope>
    <source>
        <strain evidence="3">cv. Bd21</strain>
    </source>
</reference>
<organism evidence="2">
    <name type="scientific">Brachypodium distachyon</name>
    <name type="common">Purple false brome</name>
    <name type="synonym">Trachynia distachya</name>
    <dbReference type="NCBI Taxonomy" id="15368"/>
    <lineage>
        <taxon>Eukaryota</taxon>
        <taxon>Viridiplantae</taxon>
        <taxon>Streptophyta</taxon>
        <taxon>Embryophyta</taxon>
        <taxon>Tracheophyta</taxon>
        <taxon>Spermatophyta</taxon>
        <taxon>Magnoliopsida</taxon>
        <taxon>Liliopsida</taxon>
        <taxon>Poales</taxon>
        <taxon>Poaceae</taxon>
        <taxon>BOP clade</taxon>
        <taxon>Pooideae</taxon>
        <taxon>Stipodae</taxon>
        <taxon>Brachypodieae</taxon>
        <taxon>Brachypodium</taxon>
    </lineage>
</organism>
<evidence type="ECO:0000313" key="4">
    <source>
        <dbReference type="Proteomes" id="UP000008810"/>
    </source>
</evidence>